<evidence type="ECO:0008006" key="4">
    <source>
        <dbReference type="Google" id="ProtNLM"/>
    </source>
</evidence>
<dbReference type="Proteomes" id="UP001162156">
    <property type="component" value="Unassembled WGS sequence"/>
</dbReference>
<feature type="chain" id="PRO_5043462804" description="Defensin-like protein" evidence="1">
    <location>
        <begin position="20"/>
        <end position="72"/>
    </location>
</feature>
<dbReference type="GO" id="GO:0051707">
    <property type="term" value="P:response to other organism"/>
    <property type="evidence" value="ECO:0007669"/>
    <property type="project" value="UniProtKB-ARBA"/>
</dbReference>
<evidence type="ECO:0000313" key="2">
    <source>
        <dbReference type="EMBL" id="KAJ8970911.1"/>
    </source>
</evidence>
<accession>A0AAV8ZWK6</accession>
<protein>
    <recommendedName>
        <fullName evidence="4">Defensin-like protein</fullName>
    </recommendedName>
</protein>
<feature type="signal peptide" evidence="1">
    <location>
        <begin position="1"/>
        <end position="19"/>
    </location>
</feature>
<name>A0AAV8ZWK6_9CUCU</name>
<evidence type="ECO:0000256" key="1">
    <source>
        <dbReference type="SAM" id="SignalP"/>
    </source>
</evidence>
<organism evidence="2 3">
    <name type="scientific">Rhamnusium bicolor</name>
    <dbReference type="NCBI Taxonomy" id="1586634"/>
    <lineage>
        <taxon>Eukaryota</taxon>
        <taxon>Metazoa</taxon>
        <taxon>Ecdysozoa</taxon>
        <taxon>Arthropoda</taxon>
        <taxon>Hexapoda</taxon>
        <taxon>Insecta</taxon>
        <taxon>Pterygota</taxon>
        <taxon>Neoptera</taxon>
        <taxon>Endopterygota</taxon>
        <taxon>Coleoptera</taxon>
        <taxon>Polyphaga</taxon>
        <taxon>Cucujiformia</taxon>
        <taxon>Chrysomeloidea</taxon>
        <taxon>Cerambycidae</taxon>
        <taxon>Lepturinae</taxon>
        <taxon>Rhagiini</taxon>
        <taxon>Rhamnusium</taxon>
    </lineage>
</organism>
<keyword evidence="1" id="KW-0732">Signal</keyword>
<dbReference type="SUPFAM" id="SSF57095">
    <property type="entry name" value="Scorpion toxin-like"/>
    <property type="match status" value="1"/>
</dbReference>
<evidence type="ECO:0000313" key="3">
    <source>
        <dbReference type="Proteomes" id="UP001162156"/>
    </source>
</evidence>
<gene>
    <name evidence="2" type="ORF">NQ314_000961</name>
</gene>
<dbReference type="InterPro" id="IPR036574">
    <property type="entry name" value="Scorpion_toxin-like_sf"/>
</dbReference>
<comment type="caution">
    <text evidence="2">The sequence shown here is derived from an EMBL/GenBank/DDBJ whole genome shotgun (WGS) entry which is preliminary data.</text>
</comment>
<dbReference type="AlphaFoldDB" id="A0AAV8ZWK6"/>
<sequence>MKSTLVFALLFSVFVAVLSSENGVGEEGPEGVEQTRVERSVHDCNNEACRASCILNGHHEGSCNSNDNCDCN</sequence>
<proteinExistence type="predicted"/>
<dbReference type="EMBL" id="JANEYF010000289">
    <property type="protein sequence ID" value="KAJ8970911.1"/>
    <property type="molecule type" value="Genomic_DNA"/>
</dbReference>
<reference evidence="2" key="1">
    <citation type="journal article" date="2023" name="Insect Mol. Biol.">
        <title>Genome sequencing provides insights into the evolution of gene families encoding plant cell wall-degrading enzymes in longhorned beetles.</title>
        <authorList>
            <person name="Shin N.R."/>
            <person name="Okamura Y."/>
            <person name="Kirsch R."/>
            <person name="Pauchet Y."/>
        </authorList>
    </citation>
    <scope>NUCLEOTIDE SEQUENCE</scope>
    <source>
        <strain evidence="2">RBIC_L_NR</strain>
    </source>
</reference>
<keyword evidence="3" id="KW-1185">Reference proteome</keyword>
<dbReference type="Gene3D" id="3.30.30.10">
    <property type="entry name" value="Knottin, scorpion toxin-like"/>
    <property type="match status" value="1"/>
</dbReference>